<dbReference type="Proteomes" id="UP000772434">
    <property type="component" value="Unassembled WGS sequence"/>
</dbReference>
<keyword evidence="3" id="KW-1185">Reference proteome</keyword>
<name>A0A9P5Q420_9AGAR</name>
<dbReference type="PANTHER" id="PTHR48079:SF3">
    <property type="entry name" value="NAD-DEPENDENT EPIMERASE_DEHYDRATASE DOMAIN-CONTAINING PROTEIN"/>
    <property type="match status" value="1"/>
</dbReference>
<gene>
    <name evidence="2" type="ORF">BDP27DRAFT_1317524</name>
</gene>
<evidence type="ECO:0000313" key="3">
    <source>
        <dbReference type="Proteomes" id="UP000772434"/>
    </source>
</evidence>
<protein>
    <recommendedName>
        <fullName evidence="1">NAD-dependent epimerase/dehydratase domain-containing protein</fullName>
    </recommendedName>
</protein>
<dbReference type="Gene3D" id="3.40.50.720">
    <property type="entry name" value="NAD(P)-binding Rossmann-like Domain"/>
    <property type="match status" value="1"/>
</dbReference>
<proteinExistence type="predicted"/>
<dbReference type="GO" id="GO:0005737">
    <property type="term" value="C:cytoplasm"/>
    <property type="evidence" value="ECO:0007669"/>
    <property type="project" value="TreeGrafter"/>
</dbReference>
<dbReference type="GO" id="GO:0004029">
    <property type="term" value="F:aldehyde dehydrogenase (NAD+) activity"/>
    <property type="evidence" value="ECO:0007669"/>
    <property type="project" value="TreeGrafter"/>
</dbReference>
<sequence>MKVLVLGSSGFIGFPAAQALARAGHIVYGQTRSEAKAKQLAAEEITPIVCDFVNSDAWHSLIPTLDVIIEAVGGTAKKEISSLIRNAVVKAAERLRPAGAPKLTFIYTSGVWVYGDNRKDIISDTTPVQTPLELVAWRPAEEQATLTNTVINGIVVRPALLYGRSGSLFEILFRQAKIDKKISWPGSPGGKFAVIHADDLADLYVRLSEGASIAGGKAFNVANDVTEDVDAFLKKLSFAAGLNGEFQYRTPSNPFEHALATTVLTRPYLARSLFGWQPKKIGVTDGLDVYYSAFQATL</sequence>
<comment type="caution">
    <text evidence="2">The sequence shown here is derived from an EMBL/GenBank/DDBJ whole genome shotgun (WGS) entry which is preliminary data.</text>
</comment>
<dbReference type="PANTHER" id="PTHR48079">
    <property type="entry name" value="PROTEIN YEEZ"/>
    <property type="match status" value="1"/>
</dbReference>
<dbReference type="InterPro" id="IPR036291">
    <property type="entry name" value="NAD(P)-bd_dom_sf"/>
</dbReference>
<dbReference type="InterPro" id="IPR001509">
    <property type="entry name" value="Epimerase_deHydtase"/>
</dbReference>
<dbReference type="Pfam" id="PF01370">
    <property type="entry name" value="Epimerase"/>
    <property type="match status" value="1"/>
</dbReference>
<evidence type="ECO:0000259" key="1">
    <source>
        <dbReference type="Pfam" id="PF01370"/>
    </source>
</evidence>
<feature type="domain" description="NAD-dependent epimerase/dehydratase" evidence="1">
    <location>
        <begin position="3"/>
        <end position="222"/>
    </location>
</feature>
<organism evidence="2 3">
    <name type="scientific">Rhodocollybia butyracea</name>
    <dbReference type="NCBI Taxonomy" id="206335"/>
    <lineage>
        <taxon>Eukaryota</taxon>
        <taxon>Fungi</taxon>
        <taxon>Dikarya</taxon>
        <taxon>Basidiomycota</taxon>
        <taxon>Agaricomycotina</taxon>
        <taxon>Agaricomycetes</taxon>
        <taxon>Agaricomycetidae</taxon>
        <taxon>Agaricales</taxon>
        <taxon>Marasmiineae</taxon>
        <taxon>Omphalotaceae</taxon>
        <taxon>Rhodocollybia</taxon>
    </lineage>
</organism>
<dbReference type="InterPro" id="IPR051783">
    <property type="entry name" value="NAD(P)-dependent_oxidoreduct"/>
</dbReference>
<reference evidence="2" key="1">
    <citation type="submission" date="2020-11" db="EMBL/GenBank/DDBJ databases">
        <authorList>
            <consortium name="DOE Joint Genome Institute"/>
            <person name="Ahrendt S."/>
            <person name="Riley R."/>
            <person name="Andreopoulos W."/>
            <person name="Labutti K."/>
            <person name="Pangilinan J."/>
            <person name="Ruiz-Duenas F.J."/>
            <person name="Barrasa J.M."/>
            <person name="Sanchez-Garcia M."/>
            <person name="Camarero S."/>
            <person name="Miyauchi S."/>
            <person name="Serrano A."/>
            <person name="Linde D."/>
            <person name="Babiker R."/>
            <person name="Drula E."/>
            <person name="Ayuso-Fernandez I."/>
            <person name="Pacheco R."/>
            <person name="Padilla G."/>
            <person name="Ferreira P."/>
            <person name="Barriuso J."/>
            <person name="Kellner H."/>
            <person name="Castanera R."/>
            <person name="Alfaro M."/>
            <person name="Ramirez L."/>
            <person name="Pisabarro A.G."/>
            <person name="Kuo A."/>
            <person name="Tritt A."/>
            <person name="Lipzen A."/>
            <person name="He G."/>
            <person name="Yan M."/>
            <person name="Ng V."/>
            <person name="Cullen D."/>
            <person name="Martin F."/>
            <person name="Rosso M.-N."/>
            <person name="Henrissat B."/>
            <person name="Hibbett D."/>
            <person name="Martinez A.T."/>
            <person name="Grigoriev I.V."/>
        </authorList>
    </citation>
    <scope>NUCLEOTIDE SEQUENCE</scope>
    <source>
        <strain evidence="2">AH 40177</strain>
    </source>
</reference>
<accession>A0A9P5Q420</accession>
<dbReference type="EMBL" id="JADNRY010000014">
    <property type="protein sequence ID" value="KAF9074242.1"/>
    <property type="molecule type" value="Genomic_DNA"/>
</dbReference>
<dbReference type="OrthoDB" id="10000533at2759"/>
<dbReference type="AlphaFoldDB" id="A0A9P5Q420"/>
<dbReference type="SUPFAM" id="SSF51735">
    <property type="entry name" value="NAD(P)-binding Rossmann-fold domains"/>
    <property type="match status" value="1"/>
</dbReference>
<evidence type="ECO:0000313" key="2">
    <source>
        <dbReference type="EMBL" id="KAF9074242.1"/>
    </source>
</evidence>